<reference evidence="1 2" key="1">
    <citation type="submission" date="2018-11" db="EMBL/GenBank/DDBJ databases">
        <authorList>
            <consortium name="Pathogen Informatics"/>
        </authorList>
    </citation>
    <scope>NUCLEOTIDE SEQUENCE [LARGE SCALE GENOMIC DNA]</scope>
    <source>
        <strain evidence="1 2">Zambia</strain>
    </source>
</reference>
<gene>
    <name evidence="1" type="ORF">SMRZ_LOCUS18023</name>
</gene>
<dbReference type="EMBL" id="UZAI01017528">
    <property type="protein sequence ID" value="VDP26186.1"/>
    <property type="molecule type" value="Genomic_DNA"/>
</dbReference>
<name>A0A183MPP8_9TREM</name>
<protein>
    <submittedName>
        <fullName evidence="1">Uncharacterized protein</fullName>
    </submittedName>
</protein>
<organism evidence="1 2">
    <name type="scientific">Schistosoma margrebowiei</name>
    <dbReference type="NCBI Taxonomy" id="48269"/>
    <lineage>
        <taxon>Eukaryota</taxon>
        <taxon>Metazoa</taxon>
        <taxon>Spiralia</taxon>
        <taxon>Lophotrochozoa</taxon>
        <taxon>Platyhelminthes</taxon>
        <taxon>Trematoda</taxon>
        <taxon>Digenea</taxon>
        <taxon>Strigeidida</taxon>
        <taxon>Schistosomatoidea</taxon>
        <taxon>Schistosomatidae</taxon>
        <taxon>Schistosoma</taxon>
    </lineage>
</organism>
<evidence type="ECO:0000313" key="2">
    <source>
        <dbReference type="Proteomes" id="UP000277204"/>
    </source>
</evidence>
<proteinExistence type="predicted"/>
<keyword evidence="2" id="KW-1185">Reference proteome</keyword>
<dbReference type="AlphaFoldDB" id="A0A183MPP8"/>
<sequence length="130" mass="14795">MCATQISFDMCEGCDTARVPRPKQEIKRYNLAVLRIGETHQTQAEQSLGEVRIKREADIASDHHLVVAKMKPKLNKHWTAGETALQRFTTAFRRDANKLNKSEITLNNRFQALQDLLKDGTTTADNWKGI</sequence>
<dbReference type="Proteomes" id="UP000277204">
    <property type="component" value="Unassembled WGS sequence"/>
</dbReference>
<evidence type="ECO:0000313" key="1">
    <source>
        <dbReference type="EMBL" id="VDP26186.1"/>
    </source>
</evidence>
<accession>A0A183MPP8</accession>